<feature type="region of interest" description="Disordered" evidence="1">
    <location>
        <begin position="69"/>
        <end position="105"/>
    </location>
</feature>
<protein>
    <submittedName>
        <fullName evidence="2">Uncharacterized protein</fullName>
    </submittedName>
</protein>
<keyword evidence="3" id="KW-1185">Reference proteome</keyword>
<sequence length="105" mass="10737">MLDVVTADVSGPGTPHRGPSGGRARRRCGPGGVRRPTAGASAVSAVFGGVARLTRPTAPMSWLVPVALRDRSGDPPARQRAARSRPPAAPARSPVSAGSHCRSRP</sequence>
<evidence type="ECO:0000313" key="3">
    <source>
        <dbReference type="Proteomes" id="UP000002357"/>
    </source>
</evidence>
<name>B5GLU6_STRCL</name>
<organism evidence="2 3">
    <name type="scientific">Streptomyces clavuligerus</name>
    <dbReference type="NCBI Taxonomy" id="1901"/>
    <lineage>
        <taxon>Bacteria</taxon>
        <taxon>Bacillati</taxon>
        <taxon>Actinomycetota</taxon>
        <taxon>Actinomycetes</taxon>
        <taxon>Kitasatosporales</taxon>
        <taxon>Streptomycetaceae</taxon>
        <taxon>Streptomyces</taxon>
    </lineage>
</organism>
<proteinExistence type="predicted"/>
<dbReference type="EMBL" id="CM000914">
    <property type="protein sequence ID" value="EFG04954.2"/>
    <property type="molecule type" value="Genomic_DNA"/>
</dbReference>
<dbReference type="AlphaFoldDB" id="B5GLU6"/>
<evidence type="ECO:0000313" key="2">
    <source>
        <dbReference type="EMBL" id="EFG04954.2"/>
    </source>
</evidence>
<feature type="compositionally biased region" description="Low complexity" evidence="1">
    <location>
        <begin position="75"/>
        <end position="97"/>
    </location>
</feature>
<keyword evidence="2" id="KW-0614">Plasmid</keyword>
<geneLocation type="plasmid" evidence="2 3">
    <name>pSCL4</name>
</geneLocation>
<dbReference type="Proteomes" id="UP000002357">
    <property type="component" value="Plasmid pSCL4"/>
</dbReference>
<gene>
    <name evidence="2" type="ORF">SCLAV_p1472</name>
</gene>
<accession>B5GLU6</accession>
<feature type="region of interest" description="Disordered" evidence="1">
    <location>
        <begin position="1"/>
        <end position="39"/>
    </location>
</feature>
<evidence type="ECO:0000256" key="1">
    <source>
        <dbReference type="SAM" id="MobiDB-lite"/>
    </source>
</evidence>
<reference evidence="2 3" key="1">
    <citation type="journal article" date="2010" name="Genome Biol. Evol.">
        <title>The sequence of a 1.8-mb bacterial linear plasmid reveals a rich evolutionary reservoir of secondary metabolic pathways.</title>
        <authorList>
            <person name="Medema M.H."/>
            <person name="Trefzer A."/>
            <person name="Kovalchuk A."/>
            <person name="van den Berg M."/>
            <person name="Mueller U."/>
            <person name="Heijne W."/>
            <person name="Wu L."/>
            <person name="Alam M.T."/>
            <person name="Ronning C.M."/>
            <person name="Nierman W.C."/>
            <person name="Bovenberg R.A.L."/>
            <person name="Breitling R."/>
            <person name="Takano E."/>
        </authorList>
    </citation>
    <scope>NUCLEOTIDE SEQUENCE [LARGE SCALE GENOMIC DNA]</scope>
    <source>
        <strain evidence="3">ATCC 27064 / DSM 738 / JCM 4710 / NBRC 13307 / NCIMB 12785 / NRRL 3585 / VKM Ac-602</strain>
        <plasmid evidence="2">pSCL4</plasmid>
    </source>
</reference>